<gene>
    <name evidence="1" type="ORF">Pmani_018314</name>
</gene>
<dbReference type="Proteomes" id="UP001292094">
    <property type="component" value="Unassembled WGS sequence"/>
</dbReference>
<evidence type="ECO:0000313" key="1">
    <source>
        <dbReference type="EMBL" id="KAK4310098.1"/>
    </source>
</evidence>
<evidence type="ECO:0000313" key="2">
    <source>
        <dbReference type="Proteomes" id="UP001292094"/>
    </source>
</evidence>
<comment type="caution">
    <text evidence="1">The sequence shown here is derived from an EMBL/GenBank/DDBJ whole genome shotgun (WGS) entry which is preliminary data.</text>
</comment>
<proteinExistence type="predicted"/>
<accession>A0AAE1U4M6</accession>
<sequence length="92" mass="10326">MSTSFYFNTISVSKEKVSREEVFSTHYTSLLIQMQHQNYLQAEELYSLVNEKGELATTAVVNNKAWPLAISAPINTFFRRGGGPVNTSKGLH</sequence>
<dbReference type="EMBL" id="JAWZYT010001676">
    <property type="protein sequence ID" value="KAK4310098.1"/>
    <property type="molecule type" value="Genomic_DNA"/>
</dbReference>
<keyword evidence="2" id="KW-1185">Reference proteome</keyword>
<reference evidence="1" key="1">
    <citation type="submission" date="2023-11" db="EMBL/GenBank/DDBJ databases">
        <title>Genome assemblies of two species of porcelain crab, Petrolisthes cinctipes and Petrolisthes manimaculis (Anomura: Porcellanidae).</title>
        <authorList>
            <person name="Angst P."/>
        </authorList>
    </citation>
    <scope>NUCLEOTIDE SEQUENCE</scope>
    <source>
        <strain evidence="1">PB745_02</strain>
        <tissue evidence="1">Gill</tissue>
    </source>
</reference>
<name>A0AAE1U4M6_9EUCA</name>
<dbReference type="AlphaFoldDB" id="A0AAE1U4M6"/>
<protein>
    <submittedName>
        <fullName evidence="1">Uncharacterized protein</fullName>
    </submittedName>
</protein>
<organism evidence="1 2">
    <name type="scientific">Petrolisthes manimaculis</name>
    <dbReference type="NCBI Taxonomy" id="1843537"/>
    <lineage>
        <taxon>Eukaryota</taxon>
        <taxon>Metazoa</taxon>
        <taxon>Ecdysozoa</taxon>
        <taxon>Arthropoda</taxon>
        <taxon>Crustacea</taxon>
        <taxon>Multicrustacea</taxon>
        <taxon>Malacostraca</taxon>
        <taxon>Eumalacostraca</taxon>
        <taxon>Eucarida</taxon>
        <taxon>Decapoda</taxon>
        <taxon>Pleocyemata</taxon>
        <taxon>Anomura</taxon>
        <taxon>Galatheoidea</taxon>
        <taxon>Porcellanidae</taxon>
        <taxon>Petrolisthes</taxon>
    </lineage>
</organism>